<dbReference type="PANTHER" id="PTHR31737">
    <property type="entry name" value="PROTEIN TOS1"/>
    <property type="match status" value="1"/>
</dbReference>
<evidence type="ECO:0000313" key="13">
    <source>
        <dbReference type="Proteomes" id="UP000002499"/>
    </source>
</evidence>
<dbReference type="GO" id="GO:0071555">
    <property type="term" value="P:cell wall organization"/>
    <property type="evidence" value="ECO:0007669"/>
    <property type="project" value="UniProtKB-KW"/>
</dbReference>
<sequence>MKYAASVLLASAGLATALVKQCSSGEAVKEGGIWSCGVVNQILYEGIQGKGSFKAVTAMSASGKCLQEDQSYGGSLAPLDQGLSVHFRGPLKLMQFAVYYHTSYQKRDQVDPEVGVGKSDTEVLAQEGEVEAGLETPKISARHRHGHRFLHRAQRDKRADIVTATINGEVVTWENNYFGPAATPNPVPAPVPKAQAGAGAAVKDAGADTSATASKKPITDKKPKGKPAPSGSDWDRVAYYNAEEQVSENIIFMGNHGGQGSGAFDEVWGLSLAYLNSTGTGGASSPQILQNIQIPSNTEFSIFSAEKCDSSCGFSRVPEIAYKGFGGANKVFLFEFKMPSDGTRCPAGANPGSQDCANPDMPAIWALNAAIPRTAQYANCSCWGTGCGEIDIYEVLAPGDTKCKSTLHLTNGGGSPDYFERPQDEYIKVATVFHEQTASVSIKKLPDHVDFSKGLDDETVLSWLSRPTDEKARKLSSLFQLSS</sequence>
<dbReference type="EMBL" id="GL698522">
    <property type="protein sequence ID" value="EFY87744.1"/>
    <property type="molecule type" value="Genomic_DNA"/>
</dbReference>
<evidence type="ECO:0000256" key="8">
    <source>
        <dbReference type="SAM" id="MobiDB-lite"/>
    </source>
</evidence>
<comment type="similarity">
    <text evidence="2">Belongs to the PGA52 family.</text>
</comment>
<dbReference type="Pfam" id="PF10290">
    <property type="entry name" value="YJL171C_Tos1_N"/>
    <property type="match status" value="1"/>
</dbReference>
<organism evidence="13">
    <name type="scientific">Metarhizium acridum (strain CQMa 102)</name>
    <dbReference type="NCBI Taxonomy" id="655827"/>
    <lineage>
        <taxon>Eukaryota</taxon>
        <taxon>Fungi</taxon>
        <taxon>Dikarya</taxon>
        <taxon>Ascomycota</taxon>
        <taxon>Pezizomycotina</taxon>
        <taxon>Sordariomycetes</taxon>
        <taxon>Hypocreomycetidae</taxon>
        <taxon>Hypocreales</taxon>
        <taxon>Clavicipitaceae</taxon>
        <taxon>Metarhizium</taxon>
    </lineage>
</organism>
<dbReference type="Pfam" id="PF10287">
    <property type="entry name" value="YJL171C_Tos1_C"/>
    <property type="match status" value="1"/>
</dbReference>
<dbReference type="eggNOG" id="ENOG502QSI7">
    <property type="taxonomic scope" value="Eukaryota"/>
</dbReference>
<feature type="chain" id="PRO_5003235543" description="glucan endo-1,3-beta-D-glucosidase" evidence="9">
    <location>
        <begin position="18"/>
        <end position="483"/>
    </location>
</feature>
<dbReference type="FunCoup" id="E9E8L5">
    <property type="interactions" value="40"/>
</dbReference>
<evidence type="ECO:0000256" key="6">
    <source>
        <dbReference type="ARBA" id="ARBA00023295"/>
    </source>
</evidence>
<feature type="domain" description="Cell wall protein YJL171C/Tos1 C-terminal" evidence="10">
    <location>
        <begin position="232"/>
        <end position="463"/>
    </location>
</feature>
<keyword evidence="6" id="KW-0326">Glycosidase</keyword>
<dbReference type="OrthoDB" id="118256at2759"/>
<evidence type="ECO:0000256" key="3">
    <source>
        <dbReference type="ARBA" id="ARBA00012780"/>
    </source>
</evidence>
<keyword evidence="4 9" id="KW-0732">Signal</keyword>
<evidence type="ECO:0000256" key="7">
    <source>
        <dbReference type="ARBA" id="ARBA00023316"/>
    </source>
</evidence>
<dbReference type="PANTHER" id="PTHR31737:SF2">
    <property type="entry name" value="PROTEIN TOS1"/>
    <property type="match status" value="1"/>
</dbReference>
<evidence type="ECO:0000256" key="4">
    <source>
        <dbReference type="ARBA" id="ARBA00022729"/>
    </source>
</evidence>
<reference evidence="12 13" key="1">
    <citation type="journal article" date="2011" name="PLoS Genet.">
        <title>Genome sequencing and comparative transcriptomics of the model entomopathogenic fungi Metarhizium anisopliae and M. acridum.</title>
        <authorList>
            <person name="Gao Q."/>
            <person name="Jin K."/>
            <person name="Ying S.H."/>
            <person name="Zhang Y."/>
            <person name="Xiao G."/>
            <person name="Shang Y."/>
            <person name="Duan Z."/>
            <person name="Hu X."/>
            <person name="Xie X.Q."/>
            <person name="Zhou G."/>
            <person name="Peng G."/>
            <person name="Luo Z."/>
            <person name="Huang W."/>
            <person name="Wang B."/>
            <person name="Fang W."/>
            <person name="Wang S."/>
            <person name="Zhong Y."/>
            <person name="Ma L.J."/>
            <person name="St Leger R.J."/>
            <person name="Zhao G.P."/>
            <person name="Pei Y."/>
            <person name="Feng M.G."/>
            <person name="Xia Y."/>
            <person name="Wang C."/>
        </authorList>
    </citation>
    <scope>NUCLEOTIDE SEQUENCE [LARGE SCALE GENOMIC DNA]</scope>
    <source>
        <strain evidence="12 13">CQMa 102</strain>
    </source>
</reference>
<dbReference type="HOGENOM" id="CLU_030276_0_0_1"/>
<dbReference type="STRING" id="655827.E9E8L5"/>
<dbReference type="InterPro" id="IPR018807">
    <property type="entry name" value="YJL171C/Tos1_N"/>
</dbReference>
<dbReference type="InterPro" id="IPR018805">
    <property type="entry name" value="YJL171C/Tos1_C"/>
</dbReference>
<proteinExistence type="inferred from homology"/>
<gene>
    <name evidence="12" type="ORF">MAC_06230</name>
</gene>
<keyword evidence="7" id="KW-0961">Cell wall biogenesis/degradation</keyword>
<keyword evidence="13" id="KW-1185">Reference proteome</keyword>
<evidence type="ECO:0000256" key="9">
    <source>
        <dbReference type="SAM" id="SignalP"/>
    </source>
</evidence>
<feature type="compositionally biased region" description="Low complexity" evidence="8">
    <location>
        <begin position="192"/>
        <end position="204"/>
    </location>
</feature>
<keyword evidence="5" id="KW-0378">Hydrolase</keyword>
<dbReference type="InParanoid" id="E9E8L5"/>
<evidence type="ECO:0000256" key="5">
    <source>
        <dbReference type="ARBA" id="ARBA00022801"/>
    </source>
</evidence>
<dbReference type="GO" id="GO:0042973">
    <property type="term" value="F:glucan endo-1,3-beta-D-glucosidase activity"/>
    <property type="evidence" value="ECO:0007669"/>
    <property type="project" value="UniProtKB-EC"/>
</dbReference>
<dbReference type="OMA" id="NQDMPAI"/>
<dbReference type="EC" id="3.2.1.39" evidence="3"/>
<feature type="domain" description="Cell wall protein YJL171C/Tos1 N-terminal" evidence="11">
    <location>
        <begin position="40"/>
        <end position="100"/>
    </location>
</feature>
<evidence type="ECO:0000256" key="1">
    <source>
        <dbReference type="ARBA" id="ARBA00000382"/>
    </source>
</evidence>
<accession>E9E8L5</accession>
<name>E9E8L5_METAQ</name>
<feature type="signal peptide" evidence="9">
    <location>
        <begin position="1"/>
        <end position="17"/>
    </location>
</feature>
<protein>
    <recommendedName>
        <fullName evidence="3">glucan endo-1,3-beta-D-glucosidase</fullName>
        <ecNumber evidence="3">3.2.1.39</ecNumber>
    </recommendedName>
</protein>
<evidence type="ECO:0000259" key="11">
    <source>
        <dbReference type="Pfam" id="PF10290"/>
    </source>
</evidence>
<feature type="region of interest" description="Disordered" evidence="8">
    <location>
        <begin position="188"/>
        <end position="234"/>
    </location>
</feature>
<evidence type="ECO:0000259" key="10">
    <source>
        <dbReference type="Pfam" id="PF10287"/>
    </source>
</evidence>
<dbReference type="Proteomes" id="UP000002499">
    <property type="component" value="Unassembled WGS sequence"/>
</dbReference>
<comment type="catalytic activity">
    <reaction evidence="1">
        <text>Hydrolysis of (1-&gt;3)-beta-D-glucosidic linkages in (1-&gt;3)-beta-D-glucans.</text>
        <dbReference type="EC" id="3.2.1.39"/>
    </reaction>
</comment>
<dbReference type="GO" id="GO:0009277">
    <property type="term" value="C:fungal-type cell wall"/>
    <property type="evidence" value="ECO:0007669"/>
    <property type="project" value="TreeGrafter"/>
</dbReference>
<evidence type="ECO:0000313" key="12">
    <source>
        <dbReference type="EMBL" id="EFY87744.1"/>
    </source>
</evidence>
<evidence type="ECO:0000256" key="2">
    <source>
        <dbReference type="ARBA" id="ARBA00006055"/>
    </source>
</evidence>
<dbReference type="AlphaFoldDB" id="E9E8L5"/>